<evidence type="ECO:0008006" key="8">
    <source>
        <dbReference type="Google" id="ProtNLM"/>
    </source>
</evidence>
<dbReference type="InterPro" id="IPR043454">
    <property type="entry name" value="NPH3/RPT2-like"/>
</dbReference>
<accession>A0A8T0IF17</accession>
<feature type="domain" description="BTB" evidence="4">
    <location>
        <begin position="28"/>
        <end position="96"/>
    </location>
</feature>
<gene>
    <name evidence="6" type="ORF">KC19_4G251600</name>
</gene>
<proteinExistence type="predicted"/>
<dbReference type="Proteomes" id="UP000822688">
    <property type="component" value="Chromosome 4"/>
</dbReference>
<dbReference type="PANTHER" id="PTHR32370">
    <property type="entry name" value="OS12G0117600 PROTEIN"/>
    <property type="match status" value="1"/>
</dbReference>
<evidence type="ECO:0000256" key="1">
    <source>
        <dbReference type="ARBA" id="ARBA00004906"/>
    </source>
</evidence>
<dbReference type="AlphaFoldDB" id="A0A8T0IF17"/>
<dbReference type="Gene3D" id="3.30.710.10">
    <property type="entry name" value="Potassium Channel Kv1.1, Chain A"/>
    <property type="match status" value="1"/>
</dbReference>
<protein>
    <recommendedName>
        <fullName evidence="8">NPH3 domain-containing protein</fullName>
    </recommendedName>
</protein>
<dbReference type="EMBL" id="CM026424">
    <property type="protein sequence ID" value="KAG0581437.1"/>
    <property type="molecule type" value="Genomic_DNA"/>
</dbReference>
<evidence type="ECO:0000256" key="2">
    <source>
        <dbReference type="ARBA" id="ARBA00022786"/>
    </source>
</evidence>
<dbReference type="InterPro" id="IPR027356">
    <property type="entry name" value="NPH3_dom"/>
</dbReference>
<organism evidence="6 7">
    <name type="scientific">Ceratodon purpureus</name>
    <name type="common">Fire moss</name>
    <name type="synonym">Dicranum purpureum</name>
    <dbReference type="NCBI Taxonomy" id="3225"/>
    <lineage>
        <taxon>Eukaryota</taxon>
        <taxon>Viridiplantae</taxon>
        <taxon>Streptophyta</taxon>
        <taxon>Embryophyta</taxon>
        <taxon>Bryophyta</taxon>
        <taxon>Bryophytina</taxon>
        <taxon>Bryopsida</taxon>
        <taxon>Dicranidae</taxon>
        <taxon>Pseudoditrichales</taxon>
        <taxon>Ditrichaceae</taxon>
        <taxon>Ceratodon</taxon>
    </lineage>
</organism>
<dbReference type="SMART" id="SM00225">
    <property type="entry name" value="BTB"/>
    <property type="match status" value="1"/>
</dbReference>
<comment type="pathway">
    <text evidence="1">Protein modification; protein ubiquitination.</text>
</comment>
<feature type="region of interest" description="Disordered" evidence="3">
    <location>
        <begin position="591"/>
        <end position="610"/>
    </location>
</feature>
<evidence type="ECO:0000313" key="7">
    <source>
        <dbReference type="Proteomes" id="UP000822688"/>
    </source>
</evidence>
<evidence type="ECO:0000259" key="4">
    <source>
        <dbReference type="PROSITE" id="PS50097"/>
    </source>
</evidence>
<dbReference type="Pfam" id="PF00651">
    <property type="entry name" value="BTB"/>
    <property type="match status" value="1"/>
</dbReference>
<dbReference type="PROSITE" id="PS51649">
    <property type="entry name" value="NPH3"/>
    <property type="match status" value="1"/>
</dbReference>
<dbReference type="PROSITE" id="PS50097">
    <property type="entry name" value="BTB"/>
    <property type="match status" value="1"/>
</dbReference>
<dbReference type="Pfam" id="PF03000">
    <property type="entry name" value="NPH3"/>
    <property type="match status" value="1"/>
</dbReference>
<keyword evidence="2" id="KW-0833">Ubl conjugation pathway</keyword>
<comment type="caution">
    <text evidence="6">The sequence shown here is derived from an EMBL/GenBank/DDBJ whole genome shotgun (WGS) entry which is preliminary data.</text>
</comment>
<dbReference type="SUPFAM" id="SSF54695">
    <property type="entry name" value="POZ domain"/>
    <property type="match status" value="1"/>
</dbReference>
<reference evidence="6" key="1">
    <citation type="submission" date="2020-06" db="EMBL/GenBank/DDBJ databases">
        <title>WGS assembly of Ceratodon purpureus strain R40.</title>
        <authorList>
            <person name="Carey S.B."/>
            <person name="Jenkins J."/>
            <person name="Shu S."/>
            <person name="Lovell J.T."/>
            <person name="Sreedasyam A."/>
            <person name="Maumus F."/>
            <person name="Tiley G.P."/>
            <person name="Fernandez-Pozo N."/>
            <person name="Barry K."/>
            <person name="Chen C."/>
            <person name="Wang M."/>
            <person name="Lipzen A."/>
            <person name="Daum C."/>
            <person name="Saski C.A."/>
            <person name="Payton A.C."/>
            <person name="Mcbreen J.C."/>
            <person name="Conrad R.E."/>
            <person name="Kollar L.M."/>
            <person name="Olsson S."/>
            <person name="Huttunen S."/>
            <person name="Landis J.B."/>
            <person name="Wickett N.J."/>
            <person name="Johnson M.G."/>
            <person name="Rensing S.A."/>
            <person name="Grimwood J."/>
            <person name="Schmutz J."/>
            <person name="Mcdaniel S.F."/>
        </authorList>
    </citation>
    <scope>NUCLEOTIDE SEQUENCE</scope>
    <source>
        <strain evidence="6">R40</strain>
    </source>
</reference>
<dbReference type="InterPro" id="IPR000210">
    <property type="entry name" value="BTB/POZ_dom"/>
</dbReference>
<sequence length="660" mass="73802">MKFMRLGSKPDCFATVGNITSAISELESDIVLDVDGHKFHLHLFPLLAKCGALNRILTEAVGAGEDEVTLEDFPGSAECFEICAKFCYGITITLNAYNVNAVRCGAEFLKMSEIVEKGNLIHKLEIFLNTSILRGWRDSIICLQSSKDYLPWSEDLKIIDRCIESISSKVVVDPAKVDWSFSYTKAFMAIDHVSVSQSASPAVWNGVQGCPWLAPVPKDWWVQDICDLDMDLFWRVMVAVKAQGVANDLVGEALRVYALRWLPEVSGEQDARLTVDYGEGPSIRHRQMLETIVSLLPAEKGSSSCTFFLKLLKAAIVLNASLQLRANLTKRIGLQLEEASLCDLLLPSFSNESLYDVDLVIRIVEHYLLQNQSPPLSPQERVRTFTPEKRRTRSAENIDYTESRRSTAMTHGSKLIVAKLIDSYLAEISRDPNLPLSKFMQLAESIPDFARPFHDGLYRAVDMYLKEHPGLTKGERKKVCSLMDCRRLSVEACMHAAQNDRLPLRTVVQVLFFEQVRTGATGGFLLSEMPGNIRALLGPESSDELSVANVHAERVRPVSIAGELGWDSMHQDFSTLKGDLASLKTRVADAERERQSFTTSSLKPPKPKGMFSKPKKFFQKLFSKKVSNSASSMESEVNTQNTMFTEGKMSAGRRRRHSIT</sequence>
<evidence type="ECO:0000256" key="3">
    <source>
        <dbReference type="SAM" id="MobiDB-lite"/>
    </source>
</evidence>
<dbReference type="InterPro" id="IPR011333">
    <property type="entry name" value="SKP1/BTB/POZ_sf"/>
</dbReference>
<name>A0A8T0IF17_CERPU</name>
<evidence type="ECO:0000259" key="5">
    <source>
        <dbReference type="PROSITE" id="PS51649"/>
    </source>
</evidence>
<feature type="domain" description="NPH3" evidence="5">
    <location>
        <begin position="219"/>
        <end position="517"/>
    </location>
</feature>
<keyword evidence="7" id="KW-1185">Reference proteome</keyword>
<evidence type="ECO:0000313" key="6">
    <source>
        <dbReference type="EMBL" id="KAG0581437.1"/>
    </source>
</evidence>